<reference evidence="3" key="1">
    <citation type="submission" date="2022-12" db="EMBL/GenBank/DDBJ databases">
        <title>Gycomyces niveus sp.nov.,a novel actinomycete isolated from soil in Shouguan.</title>
        <authorList>
            <person name="Yang X."/>
        </authorList>
    </citation>
    <scope>NUCLEOTIDE SEQUENCE</scope>
    <source>
        <strain evidence="3">NEAU-A15</strain>
    </source>
</reference>
<dbReference type="Pfam" id="PF19545">
    <property type="entry name" value="DUF6069"/>
    <property type="match status" value="1"/>
</dbReference>
<dbReference type="InterPro" id="IPR045713">
    <property type="entry name" value="DUF6069"/>
</dbReference>
<feature type="chain" id="PRO_5040838343" evidence="2">
    <location>
        <begin position="30"/>
        <end position="123"/>
    </location>
</feature>
<dbReference type="AlphaFoldDB" id="A0A9X3STM4"/>
<proteinExistence type="predicted"/>
<name>A0A9X3STM4_9ACTN</name>
<evidence type="ECO:0000313" key="3">
    <source>
        <dbReference type="EMBL" id="MDA1362399.1"/>
    </source>
</evidence>
<keyword evidence="1" id="KW-0812">Transmembrane</keyword>
<evidence type="ECO:0000313" key="4">
    <source>
        <dbReference type="Proteomes" id="UP001146067"/>
    </source>
</evidence>
<feature type="signal peptide" evidence="2">
    <location>
        <begin position="1"/>
        <end position="29"/>
    </location>
</feature>
<dbReference type="EMBL" id="JAPZVP010000023">
    <property type="protein sequence ID" value="MDA1362399.1"/>
    <property type="molecule type" value="Genomic_DNA"/>
</dbReference>
<feature type="transmembrane region" description="Helical" evidence="1">
    <location>
        <begin position="49"/>
        <end position="67"/>
    </location>
</feature>
<evidence type="ECO:0000256" key="1">
    <source>
        <dbReference type="SAM" id="Phobius"/>
    </source>
</evidence>
<gene>
    <name evidence="3" type="ORF">O1R50_22430</name>
</gene>
<evidence type="ECO:0000256" key="2">
    <source>
        <dbReference type="SAM" id="SignalP"/>
    </source>
</evidence>
<protein>
    <submittedName>
        <fullName evidence="3">DUF6069 family protein</fullName>
    </submittedName>
</protein>
<comment type="caution">
    <text evidence="3">The sequence shown here is derived from an EMBL/GenBank/DDBJ whole genome shotgun (WGS) entry which is preliminary data.</text>
</comment>
<keyword evidence="4" id="KW-1185">Reference proteome</keyword>
<organism evidence="3 4">
    <name type="scientific">Glycomyces luteolus</name>
    <dbReference type="NCBI Taxonomy" id="2670330"/>
    <lineage>
        <taxon>Bacteria</taxon>
        <taxon>Bacillati</taxon>
        <taxon>Actinomycetota</taxon>
        <taxon>Actinomycetes</taxon>
        <taxon>Glycomycetales</taxon>
        <taxon>Glycomycetaceae</taxon>
        <taxon>Glycomyces</taxon>
    </lineage>
</organism>
<dbReference type="RefSeq" id="WP_270112474.1">
    <property type="nucleotide sequence ID" value="NZ_JAPZVP010000023.1"/>
</dbReference>
<keyword evidence="1" id="KW-0472">Membrane</keyword>
<dbReference type="Proteomes" id="UP001146067">
    <property type="component" value="Unassembled WGS sequence"/>
</dbReference>
<keyword evidence="1" id="KW-1133">Transmembrane helix</keyword>
<keyword evidence="2" id="KW-0732">Signal</keyword>
<feature type="transmembrane region" description="Helical" evidence="1">
    <location>
        <begin position="74"/>
        <end position="94"/>
    </location>
</feature>
<accession>A0A9X3STM4</accession>
<feature type="transmembrane region" description="Helical" evidence="1">
    <location>
        <begin position="100"/>
        <end position="121"/>
    </location>
</feature>
<sequence>MNKRTRRLLTVIAAAAAALLLWAAAAPLAGVDLTVDQAGTPLTVGPVLIALASLTVGFAAWGLLALLEKLTARAGLIWSIIAAAVLACSLTGPLAAATTAAMLVLMGMHVATGGVLIAGLVRR</sequence>